<evidence type="ECO:0000256" key="1">
    <source>
        <dbReference type="ARBA" id="ARBA00004236"/>
    </source>
</evidence>
<dbReference type="InterPro" id="IPR029787">
    <property type="entry name" value="Nucleotide_cyclase"/>
</dbReference>
<dbReference type="PROSITE" id="PS50885">
    <property type="entry name" value="HAMP"/>
    <property type="match status" value="1"/>
</dbReference>
<name>A0ABV9PYJ9_9BACL</name>
<comment type="subcellular location">
    <subcellularLocation>
        <location evidence="1">Cell membrane</location>
    </subcellularLocation>
</comment>
<keyword evidence="4" id="KW-0812">Transmembrane</keyword>
<reference evidence="9" key="1">
    <citation type="journal article" date="2019" name="Int. J. Syst. Evol. Microbiol.">
        <title>The Global Catalogue of Microorganisms (GCM) 10K type strain sequencing project: providing services to taxonomists for standard genome sequencing and annotation.</title>
        <authorList>
            <consortium name="The Broad Institute Genomics Platform"/>
            <consortium name="The Broad Institute Genome Sequencing Center for Infectious Disease"/>
            <person name="Wu L."/>
            <person name="Ma J."/>
        </authorList>
    </citation>
    <scope>NUCLEOTIDE SEQUENCE [LARGE SCALE GENOMIC DNA]</scope>
    <source>
        <strain evidence="9">WYCCWR 12678</strain>
    </source>
</reference>
<dbReference type="InterPro" id="IPR003660">
    <property type="entry name" value="HAMP_dom"/>
</dbReference>
<comment type="caution">
    <text evidence="8">The sequence shown here is derived from an EMBL/GenBank/DDBJ whole genome shotgun (WGS) entry which is preliminary data.</text>
</comment>
<keyword evidence="4" id="KW-1133">Transmembrane helix</keyword>
<dbReference type="SMART" id="SM00267">
    <property type="entry name" value="GGDEF"/>
    <property type="match status" value="1"/>
</dbReference>
<dbReference type="Pfam" id="PF00990">
    <property type="entry name" value="GGDEF"/>
    <property type="match status" value="1"/>
</dbReference>
<dbReference type="EC" id="2.7.7.65" evidence="8"/>
<accession>A0ABV9PYJ9</accession>
<dbReference type="InterPro" id="IPR003607">
    <property type="entry name" value="HD/PDEase_dom"/>
</dbReference>
<dbReference type="Gene3D" id="3.30.70.270">
    <property type="match status" value="1"/>
</dbReference>
<keyword evidence="2" id="KW-1003">Cell membrane</keyword>
<dbReference type="EMBL" id="JBHSHC010000053">
    <property type="protein sequence ID" value="MFC4767356.1"/>
    <property type="molecule type" value="Genomic_DNA"/>
</dbReference>
<dbReference type="NCBIfam" id="TIGR00254">
    <property type="entry name" value="GGDEF"/>
    <property type="match status" value="1"/>
</dbReference>
<dbReference type="PANTHER" id="PTHR43155:SF2">
    <property type="entry name" value="CYCLIC DI-GMP PHOSPHODIESTERASE PA4108"/>
    <property type="match status" value="1"/>
</dbReference>
<dbReference type="RefSeq" id="WP_380025280.1">
    <property type="nucleotide sequence ID" value="NZ_JBHSHC010000053.1"/>
</dbReference>
<feature type="domain" description="GGDEF" evidence="6">
    <location>
        <begin position="277"/>
        <end position="407"/>
    </location>
</feature>
<evidence type="ECO:0000256" key="4">
    <source>
        <dbReference type="SAM" id="Phobius"/>
    </source>
</evidence>
<evidence type="ECO:0000313" key="9">
    <source>
        <dbReference type="Proteomes" id="UP001596002"/>
    </source>
</evidence>
<dbReference type="GO" id="GO:0052621">
    <property type="term" value="F:diguanylate cyclase activity"/>
    <property type="evidence" value="ECO:0007669"/>
    <property type="project" value="UniProtKB-EC"/>
</dbReference>
<dbReference type="Gene3D" id="1.10.3210.10">
    <property type="entry name" value="Hypothetical protein af1432"/>
    <property type="match status" value="1"/>
</dbReference>
<feature type="transmembrane region" description="Helical" evidence="4">
    <location>
        <begin position="12"/>
        <end position="29"/>
    </location>
</feature>
<dbReference type="CDD" id="cd00077">
    <property type="entry name" value="HDc"/>
    <property type="match status" value="1"/>
</dbReference>
<dbReference type="PROSITE" id="PS51832">
    <property type="entry name" value="HD_GYP"/>
    <property type="match status" value="1"/>
</dbReference>
<evidence type="ECO:0000259" key="7">
    <source>
        <dbReference type="PROSITE" id="PS51832"/>
    </source>
</evidence>
<keyword evidence="8" id="KW-0548">Nucleotidyltransferase</keyword>
<dbReference type="SUPFAM" id="SSF55073">
    <property type="entry name" value="Nucleotide cyclase"/>
    <property type="match status" value="1"/>
</dbReference>
<keyword evidence="8" id="KW-0808">Transferase</keyword>
<keyword evidence="3 4" id="KW-0472">Membrane</keyword>
<dbReference type="Pfam" id="PF13487">
    <property type="entry name" value="HD_5"/>
    <property type="match status" value="1"/>
</dbReference>
<dbReference type="Proteomes" id="UP001596002">
    <property type="component" value="Unassembled WGS sequence"/>
</dbReference>
<evidence type="ECO:0000259" key="6">
    <source>
        <dbReference type="PROSITE" id="PS50887"/>
    </source>
</evidence>
<proteinExistence type="predicted"/>
<feature type="transmembrane region" description="Helical" evidence="4">
    <location>
        <begin position="173"/>
        <end position="191"/>
    </location>
</feature>
<evidence type="ECO:0000256" key="2">
    <source>
        <dbReference type="ARBA" id="ARBA00022475"/>
    </source>
</evidence>
<protein>
    <submittedName>
        <fullName evidence="8">Diguanylate cyclase</fullName>
        <ecNumber evidence="8">2.7.7.65</ecNumber>
    </submittedName>
</protein>
<dbReference type="CDD" id="cd01949">
    <property type="entry name" value="GGDEF"/>
    <property type="match status" value="1"/>
</dbReference>
<keyword evidence="9" id="KW-1185">Reference proteome</keyword>
<evidence type="ECO:0000256" key="3">
    <source>
        <dbReference type="ARBA" id="ARBA00023136"/>
    </source>
</evidence>
<evidence type="ECO:0000259" key="5">
    <source>
        <dbReference type="PROSITE" id="PS50885"/>
    </source>
</evidence>
<dbReference type="Gene3D" id="6.10.340.10">
    <property type="match status" value="1"/>
</dbReference>
<dbReference type="CDD" id="cd06225">
    <property type="entry name" value="HAMP"/>
    <property type="match status" value="1"/>
</dbReference>
<dbReference type="PANTHER" id="PTHR43155">
    <property type="entry name" value="CYCLIC DI-GMP PHOSPHODIESTERASE PA4108-RELATED"/>
    <property type="match status" value="1"/>
</dbReference>
<dbReference type="PROSITE" id="PS50887">
    <property type="entry name" value="GGDEF"/>
    <property type="match status" value="1"/>
</dbReference>
<organism evidence="8 9">
    <name type="scientific">Effusibacillus consociatus</name>
    <dbReference type="NCBI Taxonomy" id="1117041"/>
    <lineage>
        <taxon>Bacteria</taxon>
        <taxon>Bacillati</taxon>
        <taxon>Bacillota</taxon>
        <taxon>Bacilli</taxon>
        <taxon>Bacillales</taxon>
        <taxon>Alicyclobacillaceae</taxon>
        <taxon>Effusibacillus</taxon>
    </lineage>
</organism>
<dbReference type="InterPro" id="IPR000160">
    <property type="entry name" value="GGDEF_dom"/>
</dbReference>
<dbReference type="InterPro" id="IPR037522">
    <property type="entry name" value="HD_GYP_dom"/>
</dbReference>
<dbReference type="SUPFAM" id="SSF109604">
    <property type="entry name" value="HD-domain/PDEase-like"/>
    <property type="match status" value="1"/>
</dbReference>
<sequence length="611" mass="68534">MLQRLSLQNKIVIMFAIVIVLTMSVIVFFDTYSLRHAVEETYVRQLKGITIAINGRYEEKHSIDDVQQIFDYIRHKDPNVIKLTLHAKRGSSYVILASTDRKAIGQQSPSEYLPYLGLNQTLVSRMFNDGDEIAKVRLMAPLKEDGNTIGAIELLLDASQENVLIWNRIRQTILVGATTTLLLLGLLWLIIKKLLVLPLMALREAAVTVERGGSYQALKLNSSQEINEVATAFNKMVYNLEDRYQKSVTDSLTGVYNSAFFRQQLDKFMKQSRSYGNSLALLFCDVDNFKMLNDSKGHTYGDQILKEIASVITSNVRPMDVVCRYGGEEFVIIMPDADQNTAVQTAERIRQMAAIHCGHSLVNPITLSIGVALFPKDANEESLVHVADQAMYTAKSLGKNRVVTAAEIALYKNQVYMKRTKDSKWLFTAIVSLARAIEVKDPYTHSHSEIVSRYCSAIASTLGLPDEEVKQISIAALLHDIGKIGIPDSILHKDGVLSPEEYEIMKTHPVLGYNILASVEEFRGILPYILYHHERPDAKGYPHGLSHSQIPLGAKIIAVADAYHSIVSTRPYRKTPLIHEQAVEELQVGRDTQFDATVVDVFLSIIDEIRQ</sequence>
<evidence type="ECO:0000313" key="8">
    <source>
        <dbReference type="EMBL" id="MFC4767356.1"/>
    </source>
</evidence>
<feature type="domain" description="HAMP" evidence="5">
    <location>
        <begin position="193"/>
        <end position="245"/>
    </location>
</feature>
<dbReference type="SMART" id="SM00471">
    <property type="entry name" value="HDc"/>
    <property type="match status" value="1"/>
</dbReference>
<gene>
    <name evidence="8" type="ORF">ACFO8Q_08265</name>
</gene>
<dbReference type="InterPro" id="IPR043128">
    <property type="entry name" value="Rev_trsase/Diguanyl_cyclase"/>
</dbReference>
<feature type="domain" description="HD-GYP" evidence="7">
    <location>
        <begin position="422"/>
        <end position="611"/>
    </location>
</feature>